<protein>
    <submittedName>
        <fullName evidence="2">Putative hydrolase</fullName>
    </submittedName>
</protein>
<dbReference type="EMBL" id="BAEG01000110">
    <property type="protein sequence ID" value="GAB16067.1"/>
    <property type="molecule type" value="Genomic_DNA"/>
</dbReference>
<proteinExistence type="predicted"/>
<dbReference type="Proteomes" id="UP000003828">
    <property type="component" value="Unassembled WGS sequence"/>
</dbReference>
<feature type="domain" description="NodB homology" evidence="1">
    <location>
        <begin position="13"/>
        <end position="145"/>
    </location>
</feature>
<dbReference type="eggNOG" id="COG0726">
    <property type="taxonomic scope" value="Bacteria"/>
</dbReference>
<evidence type="ECO:0000313" key="2">
    <source>
        <dbReference type="EMBL" id="GAB16067.1"/>
    </source>
</evidence>
<dbReference type="STRING" id="1077972.ARGLB_110_00280"/>
<organism evidence="2 3">
    <name type="scientific">Arthrobacter globiformis (strain ATCC 8010 / DSM 20124 / JCM 1332 / NBRC 12137 / NCIMB 8907 / NRRL B-2979 / 168)</name>
    <dbReference type="NCBI Taxonomy" id="1077972"/>
    <lineage>
        <taxon>Bacteria</taxon>
        <taxon>Bacillati</taxon>
        <taxon>Actinomycetota</taxon>
        <taxon>Actinomycetes</taxon>
        <taxon>Micrococcales</taxon>
        <taxon>Micrococcaceae</taxon>
        <taxon>Arthrobacter</taxon>
    </lineage>
</organism>
<dbReference type="PANTHER" id="PTHR47561:SF1">
    <property type="entry name" value="POLYSACCHARIDE DEACETYLASE FAMILY PROTEIN (AFU_ORTHOLOGUE AFUA_6G05030)"/>
    <property type="match status" value="1"/>
</dbReference>
<keyword evidence="3" id="KW-1185">Reference proteome</keyword>
<accession>H0QTB6</accession>
<dbReference type="GO" id="GO:0005975">
    <property type="term" value="P:carbohydrate metabolic process"/>
    <property type="evidence" value="ECO:0007669"/>
    <property type="project" value="InterPro"/>
</dbReference>
<reference evidence="2 3" key="1">
    <citation type="submission" date="2011-12" db="EMBL/GenBank/DDBJ databases">
        <title>Whole genome shotgun sequence of Arthrobacter globiformis NBRC 12137.</title>
        <authorList>
            <person name="Miyazawa S."/>
            <person name="Hosoyama A."/>
            <person name="Tsuchikane K."/>
            <person name="Katsumata H."/>
            <person name="Yamazaki S."/>
            <person name="Fujita N."/>
        </authorList>
    </citation>
    <scope>NUCLEOTIDE SEQUENCE [LARGE SCALE GENOMIC DNA]</scope>
    <source>
        <strain evidence="2 3">NBRC 12137</strain>
    </source>
</reference>
<gene>
    <name evidence="2" type="ORF">ARGLB_110_00280</name>
</gene>
<dbReference type="Gene3D" id="3.20.20.370">
    <property type="entry name" value="Glycoside hydrolase/deacetylase"/>
    <property type="match status" value="1"/>
</dbReference>
<dbReference type="AlphaFoldDB" id="H0QTB6"/>
<dbReference type="SUPFAM" id="SSF88713">
    <property type="entry name" value="Glycoside hydrolase/deacetylase"/>
    <property type="match status" value="1"/>
</dbReference>
<dbReference type="InterPro" id="IPR002509">
    <property type="entry name" value="NODB_dom"/>
</dbReference>
<evidence type="ECO:0000259" key="1">
    <source>
        <dbReference type="Pfam" id="PF01522"/>
    </source>
</evidence>
<sequence>MGKWGPDGKQAAVSITFDNLGEASDIEFGRWPTHVPVGRHHSVVRDLPAVLEAIAGTRATFFVEAWNLHVYPDAIKSIVDAGHEIGSHGMRHEIWCNLTPDQEYDHLRRCVDDYARFGIEIKGLRPPGGIAASSSKTVLPDLGLNHISLVGVQTGVTDNGLAVLESVNAAADVSYYAPAFAKYRNHEPGDHVVTPDVYVEGMLREIEHVVSDGGYISTLSHPFYLSPTPEATDPARAAALKEVVRQVTADPRIWVATTNEISTWMIEHRADFSETETLDPPTDWNPSFYKDIRR</sequence>
<dbReference type="GO" id="GO:0016810">
    <property type="term" value="F:hydrolase activity, acting on carbon-nitrogen (but not peptide) bonds"/>
    <property type="evidence" value="ECO:0007669"/>
    <property type="project" value="InterPro"/>
</dbReference>
<dbReference type="OrthoDB" id="9784220at2"/>
<name>H0QTB6_ARTG1</name>
<dbReference type="Pfam" id="PF01522">
    <property type="entry name" value="Polysacc_deac_1"/>
    <property type="match status" value="1"/>
</dbReference>
<dbReference type="PANTHER" id="PTHR47561">
    <property type="entry name" value="POLYSACCHARIDE DEACETYLASE FAMILY PROTEIN (AFU_ORTHOLOGUE AFUA_6G05030)"/>
    <property type="match status" value="1"/>
</dbReference>
<keyword evidence="2" id="KW-0378">Hydrolase</keyword>
<comment type="caution">
    <text evidence="2">The sequence shown here is derived from an EMBL/GenBank/DDBJ whole genome shotgun (WGS) entry which is preliminary data.</text>
</comment>
<evidence type="ECO:0000313" key="3">
    <source>
        <dbReference type="Proteomes" id="UP000003828"/>
    </source>
</evidence>
<dbReference type="InterPro" id="IPR011330">
    <property type="entry name" value="Glyco_hydro/deAcase_b/a-brl"/>
</dbReference>